<dbReference type="EMBL" id="FNPE01000005">
    <property type="protein sequence ID" value="SDY54653.1"/>
    <property type="molecule type" value="Genomic_DNA"/>
</dbReference>
<protein>
    <submittedName>
        <fullName evidence="1">Uncharacterized protein</fullName>
    </submittedName>
</protein>
<name>A0A1H3KR55_9BURK</name>
<dbReference type="Proteomes" id="UP000183417">
    <property type="component" value="Unassembled WGS sequence"/>
</dbReference>
<dbReference type="AlphaFoldDB" id="A0A1H3KR55"/>
<feature type="non-terminal residue" evidence="1">
    <location>
        <position position="1"/>
    </location>
</feature>
<reference evidence="1 2" key="1">
    <citation type="submission" date="2016-10" db="EMBL/GenBank/DDBJ databases">
        <authorList>
            <person name="de Groot N.N."/>
        </authorList>
    </citation>
    <scope>NUCLEOTIDE SEQUENCE [LARGE SCALE GENOMIC DNA]</scope>
    <source>
        <strain evidence="1 2">LMG 24775</strain>
    </source>
</reference>
<dbReference type="RefSeq" id="WP_208607047.1">
    <property type="nucleotide sequence ID" value="NZ_FNPE01000005.1"/>
</dbReference>
<proteinExistence type="predicted"/>
<evidence type="ECO:0000313" key="2">
    <source>
        <dbReference type="Proteomes" id="UP000183417"/>
    </source>
</evidence>
<evidence type="ECO:0000313" key="1">
    <source>
        <dbReference type="EMBL" id="SDY54653.1"/>
    </source>
</evidence>
<accession>A0A1H3KR55</accession>
<sequence>IEEPRDAAWDAFREDIAAQARRAAPAAPAVDTEELGEWVATLEVDSEGGLDYETVPPCTLPPGCYRLYRAAQAKEGGEAC</sequence>
<gene>
    <name evidence="1" type="ORF">SAMN05421547_105286</name>
</gene>
<organism evidence="1 2">
    <name type="scientific">Delftia lacustris</name>
    <dbReference type="NCBI Taxonomy" id="558537"/>
    <lineage>
        <taxon>Bacteria</taxon>
        <taxon>Pseudomonadati</taxon>
        <taxon>Pseudomonadota</taxon>
        <taxon>Betaproteobacteria</taxon>
        <taxon>Burkholderiales</taxon>
        <taxon>Comamonadaceae</taxon>
        <taxon>Delftia</taxon>
    </lineage>
</organism>